<evidence type="ECO:0008006" key="3">
    <source>
        <dbReference type="Google" id="ProtNLM"/>
    </source>
</evidence>
<accession>A0A1H5ZH99</accession>
<proteinExistence type="predicted"/>
<evidence type="ECO:0000313" key="1">
    <source>
        <dbReference type="EMBL" id="SEG35125.1"/>
    </source>
</evidence>
<evidence type="ECO:0000313" key="2">
    <source>
        <dbReference type="Proteomes" id="UP000236737"/>
    </source>
</evidence>
<protein>
    <recommendedName>
        <fullName evidence="3">Outer membrane protein beta-barrel domain-containing protein</fullName>
    </recommendedName>
</protein>
<reference evidence="2" key="1">
    <citation type="submission" date="2016-10" db="EMBL/GenBank/DDBJ databases">
        <authorList>
            <person name="Varghese N."/>
            <person name="Submissions S."/>
        </authorList>
    </citation>
    <scope>NUCLEOTIDE SEQUENCE [LARGE SCALE GENOMIC DNA]</scope>
    <source>
        <strain evidence="2">CGMCC 1.9230</strain>
    </source>
</reference>
<sequence>MKNILDHTITIMFLIIVQFGFAQKESDNSFTLESGINISLPVHIQMYRSHRLGIGVNLRIAEKITPTTEFGLRAEYDYRFTKKTHPAVPAESTVKERALYRNFSLFAIKPNIQFNLKSNWCLGAESGVGYAISDEDPKIGLGFVDEYNGPTRFGSCSGIYLGKYFSKNKYNISLNLTNFIAHGHAENTLGLKFNYSFYK</sequence>
<dbReference type="EMBL" id="FNVP01000010">
    <property type="protein sequence ID" value="SEG35125.1"/>
    <property type="molecule type" value="Genomic_DNA"/>
</dbReference>
<dbReference type="Proteomes" id="UP000236737">
    <property type="component" value="Unassembled WGS sequence"/>
</dbReference>
<gene>
    <name evidence="1" type="ORF">SAMN04488130_11038</name>
</gene>
<dbReference type="OrthoDB" id="1339381at2"/>
<organism evidence="1 2">
    <name type="scientific">Flavobacterium urumqiense</name>
    <dbReference type="NCBI Taxonomy" id="935224"/>
    <lineage>
        <taxon>Bacteria</taxon>
        <taxon>Pseudomonadati</taxon>
        <taxon>Bacteroidota</taxon>
        <taxon>Flavobacteriia</taxon>
        <taxon>Flavobacteriales</taxon>
        <taxon>Flavobacteriaceae</taxon>
        <taxon>Flavobacterium</taxon>
    </lineage>
</organism>
<dbReference type="AlphaFoldDB" id="A0A1H5ZH99"/>
<keyword evidence="2" id="KW-1185">Reference proteome</keyword>
<dbReference type="RefSeq" id="WP_104000434.1">
    <property type="nucleotide sequence ID" value="NZ_FNVP01000010.1"/>
</dbReference>
<name>A0A1H5ZH99_9FLAO</name>